<comment type="caution">
    <text evidence="2">The sequence shown here is derived from an EMBL/GenBank/DDBJ whole genome shotgun (WGS) entry which is preliminary data.</text>
</comment>
<feature type="chain" id="PRO_5043508108" evidence="1">
    <location>
        <begin position="21"/>
        <end position="203"/>
    </location>
</feature>
<name>A0AAV9P5L2_9PEZI</name>
<protein>
    <submittedName>
        <fullName evidence="2">Uncharacterized protein</fullName>
    </submittedName>
</protein>
<dbReference type="Proteomes" id="UP001337655">
    <property type="component" value="Unassembled WGS sequence"/>
</dbReference>
<evidence type="ECO:0000256" key="1">
    <source>
        <dbReference type="SAM" id="SignalP"/>
    </source>
</evidence>
<dbReference type="EMBL" id="JAVRRT010000010">
    <property type="protein sequence ID" value="KAK5167974.1"/>
    <property type="molecule type" value="Genomic_DNA"/>
</dbReference>
<organism evidence="2 3">
    <name type="scientific">Saxophila tyrrhenica</name>
    <dbReference type="NCBI Taxonomy" id="1690608"/>
    <lineage>
        <taxon>Eukaryota</taxon>
        <taxon>Fungi</taxon>
        <taxon>Dikarya</taxon>
        <taxon>Ascomycota</taxon>
        <taxon>Pezizomycotina</taxon>
        <taxon>Dothideomycetes</taxon>
        <taxon>Dothideomycetidae</taxon>
        <taxon>Mycosphaerellales</taxon>
        <taxon>Extremaceae</taxon>
        <taxon>Saxophila</taxon>
    </lineage>
</organism>
<evidence type="ECO:0000313" key="2">
    <source>
        <dbReference type="EMBL" id="KAK5167974.1"/>
    </source>
</evidence>
<keyword evidence="1" id="KW-0732">Signal</keyword>
<gene>
    <name evidence="2" type="ORF">LTR77_006541</name>
</gene>
<reference evidence="2 3" key="1">
    <citation type="submission" date="2023-08" db="EMBL/GenBank/DDBJ databases">
        <title>Black Yeasts Isolated from many extreme environments.</title>
        <authorList>
            <person name="Coleine C."/>
            <person name="Stajich J.E."/>
            <person name="Selbmann L."/>
        </authorList>
    </citation>
    <scope>NUCLEOTIDE SEQUENCE [LARGE SCALE GENOMIC DNA]</scope>
    <source>
        <strain evidence="2 3">CCFEE 5935</strain>
    </source>
</reference>
<sequence>MYSMQNTALWATTLFALISASPTQVRHSSPNGMSKRGLGTLRSINCGLWATAITADAEQAIQDAAANVGTIAGVLTSNVGTSFVGPQSCSRLACVGTSGVYVCNHGDNGHWVQVDDLSGPGIGLIEKCTKFYNWGDVALYEQTPVSGQAFYVGTTLNLVVSYCDSNDDSSKKPSDYMFDDNCGPNGCTPTCGWDDAETYVCPV</sequence>
<proteinExistence type="predicted"/>
<dbReference type="RefSeq" id="XP_064657584.1">
    <property type="nucleotide sequence ID" value="XM_064803783.1"/>
</dbReference>
<evidence type="ECO:0000313" key="3">
    <source>
        <dbReference type="Proteomes" id="UP001337655"/>
    </source>
</evidence>
<keyword evidence="3" id="KW-1185">Reference proteome</keyword>
<dbReference type="GeneID" id="89927881"/>
<dbReference type="AlphaFoldDB" id="A0AAV9P5L2"/>
<accession>A0AAV9P5L2</accession>
<feature type="signal peptide" evidence="1">
    <location>
        <begin position="1"/>
        <end position="20"/>
    </location>
</feature>